<proteinExistence type="inferred from homology"/>
<dbReference type="AlphaFoldDB" id="A0A139MZ01"/>
<dbReference type="CDD" id="cd04195">
    <property type="entry name" value="GT2_AmsE_like"/>
    <property type="match status" value="1"/>
</dbReference>
<dbReference type="InterPro" id="IPR050834">
    <property type="entry name" value="Glycosyltransf_2"/>
</dbReference>
<dbReference type="PATRIC" id="fig|1302.21.peg.2134"/>
<comment type="caution">
    <text evidence="6">The sequence shown here is derived from an EMBL/GenBank/DDBJ whole genome shotgun (WGS) entry which is preliminary data.</text>
</comment>
<feature type="transmembrane region" description="Helical" evidence="4">
    <location>
        <begin position="246"/>
        <end position="263"/>
    </location>
</feature>
<feature type="domain" description="Glycosyltransferase 2-like" evidence="5">
    <location>
        <begin position="7"/>
        <end position="138"/>
    </location>
</feature>
<evidence type="ECO:0000259" key="5">
    <source>
        <dbReference type="Pfam" id="PF00535"/>
    </source>
</evidence>
<dbReference type="PANTHER" id="PTHR43685:SF5">
    <property type="entry name" value="GLYCOSYLTRANSFERASE EPSE-RELATED"/>
    <property type="match status" value="1"/>
</dbReference>
<keyword evidence="3 6" id="KW-0808">Transferase</keyword>
<dbReference type="Pfam" id="PF00535">
    <property type="entry name" value="Glycos_transf_2"/>
    <property type="match status" value="1"/>
</dbReference>
<evidence type="ECO:0000313" key="6">
    <source>
        <dbReference type="EMBL" id="KXT68989.1"/>
    </source>
</evidence>
<dbReference type="Gene3D" id="3.90.550.10">
    <property type="entry name" value="Spore Coat Polysaccharide Biosynthesis Protein SpsA, Chain A"/>
    <property type="match status" value="1"/>
</dbReference>
<dbReference type="EMBL" id="LQRC01000254">
    <property type="protein sequence ID" value="KXT68989.1"/>
    <property type="molecule type" value="Genomic_DNA"/>
</dbReference>
<name>A0A139MZ01_STRGN</name>
<protein>
    <submittedName>
        <fullName evidence="6">Glycosyl transferase, family 2</fullName>
    </submittedName>
</protein>
<dbReference type="SUPFAM" id="SSF53448">
    <property type="entry name" value="Nucleotide-diphospho-sugar transferases"/>
    <property type="match status" value="1"/>
</dbReference>
<gene>
    <name evidence="6" type="ORF">SGODD07_01928</name>
</gene>
<accession>A0A139MZ01</accession>
<keyword evidence="2" id="KW-0328">Glycosyltransferase</keyword>
<dbReference type="GO" id="GO:0016757">
    <property type="term" value="F:glycosyltransferase activity"/>
    <property type="evidence" value="ECO:0007669"/>
    <property type="project" value="UniProtKB-KW"/>
</dbReference>
<sequence length="276" mass="32299">MLIIKFSVLMSVYKKENPIYLSDSLESILVNQNLKPNELVLVKDGPLTDELEKVIKRYQSYFTNFKVVPLEKNMGLGLALREGLEHCSYELVARMDSDDIAKPDRFEKQLNYFQEHPEIDILGSAVTEINSGIDEVISEKKMPLSHESILTYMKRRNPFCHMTVVFKKSAVQKSGSYQSLDLVEDYYLWVRMAAQGYRFANMEQSLVYARIGNGMHLRRSQPAQIASWKVINDFMLKEKMIDRRDWIKNLLLVIAFVYMPLGLKKRVYKRILRKQR</sequence>
<keyword evidence="4" id="KW-0812">Transmembrane</keyword>
<dbReference type="InterPro" id="IPR001173">
    <property type="entry name" value="Glyco_trans_2-like"/>
</dbReference>
<keyword evidence="4" id="KW-1133">Transmembrane helix</keyword>
<evidence type="ECO:0000313" key="7">
    <source>
        <dbReference type="Proteomes" id="UP000070096"/>
    </source>
</evidence>
<dbReference type="Proteomes" id="UP000070096">
    <property type="component" value="Unassembled WGS sequence"/>
</dbReference>
<evidence type="ECO:0000256" key="4">
    <source>
        <dbReference type="SAM" id="Phobius"/>
    </source>
</evidence>
<evidence type="ECO:0000256" key="3">
    <source>
        <dbReference type="ARBA" id="ARBA00022679"/>
    </source>
</evidence>
<evidence type="ECO:0000256" key="2">
    <source>
        <dbReference type="ARBA" id="ARBA00022676"/>
    </source>
</evidence>
<keyword evidence="4" id="KW-0472">Membrane</keyword>
<evidence type="ECO:0000256" key="1">
    <source>
        <dbReference type="ARBA" id="ARBA00006739"/>
    </source>
</evidence>
<organism evidence="6 7">
    <name type="scientific">Streptococcus gordonii</name>
    <dbReference type="NCBI Taxonomy" id="1302"/>
    <lineage>
        <taxon>Bacteria</taxon>
        <taxon>Bacillati</taxon>
        <taxon>Bacillota</taxon>
        <taxon>Bacilli</taxon>
        <taxon>Lactobacillales</taxon>
        <taxon>Streptococcaceae</taxon>
        <taxon>Streptococcus</taxon>
    </lineage>
</organism>
<reference evidence="6 7" key="1">
    <citation type="submission" date="2016-01" db="EMBL/GenBank/DDBJ databases">
        <title>Highly variable Streptococcus oralis are common among viridans streptococci isolated from primates.</title>
        <authorList>
            <person name="Denapaite D."/>
            <person name="Rieger M."/>
            <person name="Koendgen S."/>
            <person name="Brueckner R."/>
            <person name="Ochigava I."/>
            <person name="Kappeler P."/>
            <person name="Maetz-Rensing K."/>
            <person name="Leendertz F."/>
            <person name="Hakenbeck R."/>
        </authorList>
    </citation>
    <scope>NUCLEOTIDE SEQUENCE [LARGE SCALE GENOMIC DNA]</scope>
    <source>
        <strain evidence="6 7">DD07</strain>
    </source>
</reference>
<dbReference type="PANTHER" id="PTHR43685">
    <property type="entry name" value="GLYCOSYLTRANSFERASE"/>
    <property type="match status" value="1"/>
</dbReference>
<dbReference type="InterPro" id="IPR029044">
    <property type="entry name" value="Nucleotide-diphossugar_trans"/>
</dbReference>
<comment type="similarity">
    <text evidence="1">Belongs to the glycosyltransferase 2 family.</text>
</comment>